<evidence type="ECO:0000313" key="6">
    <source>
        <dbReference type="WBParaSite" id="BXY_0852000.1"/>
    </source>
</evidence>
<name>A0A1I7S684_BURXY</name>
<feature type="compositionally biased region" description="Basic and acidic residues" evidence="1">
    <location>
        <begin position="366"/>
        <end position="381"/>
    </location>
</feature>
<evidence type="ECO:0000313" key="4">
    <source>
        <dbReference type="Proteomes" id="UP000095284"/>
    </source>
</evidence>
<evidence type="ECO:0000313" key="2">
    <source>
        <dbReference type="EMBL" id="CAD5208343.1"/>
    </source>
</evidence>
<accession>A0A1I7S684</accession>
<feature type="compositionally biased region" description="Basic and acidic residues" evidence="1">
    <location>
        <begin position="71"/>
        <end position="91"/>
    </location>
</feature>
<dbReference type="EMBL" id="CAJFCV020000001">
    <property type="protein sequence ID" value="CAG9081115.1"/>
    <property type="molecule type" value="Genomic_DNA"/>
</dbReference>
<feature type="compositionally biased region" description="Basic and acidic residues" evidence="1">
    <location>
        <begin position="351"/>
        <end position="360"/>
    </location>
</feature>
<feature type="compositionally biased region" description="Polar residues" evidence="1">
    <location>
        <begin position="131"/>
        <end position="150"/>
    </location>
</feature>
<evidence type="ECO:0000313" key="3">
    <source>
        <dbReference type="EMBL" id="CAG9081115.1"/>
    </source>
</evidence>
<organism evidence="4 6">
    <name type="scientific">Bursaphelenchus xylophilus</name>
    <name type="common">Pinewood nematode worm</name>
    <name type="synonym">Aphelenchoides xylophilus</name>
    <dbReference type="NCBI Taxonomy" id="6326"/>
    <lineage>
        <taxon>Eukaryota</taxon>
        <taxon>Metazoa</taxon>
        <taxon>Ecdysozoa</taxon>
        <taxon>Nematoda</taxon>
        <taxon>Chromadorea</taxon>
        <taxon>Rhabditida</taxon>
        <taxon>Tylenchina</taxon>
        <taxon>Tylenchomorpha</taxon>
        <taxon>Aphelenchoidea</taxon>
        <taxon>Aphelenchoididae</taxon>
        <taxon>Bursaphelenchus</taxon>
    </lineage>
</organism>
<dbReference type="WBParaSite" id="BXY_0852000.1">
    <property type="protein sequence ID" value="BXY_0852000.1"/>
    <property type="gene ID" value="BXY_0852000"/>
</dbReference>
<protein>
    <submittedName>
        <fullName evidence="2">(pine wood nematode) hypothetical protein</fullName>
    </submittedName>
</protein>
<gene>
    <name evidence="2" type="ORF">BXYJ_LOCUS579</name>
</gene>
<feature type="region of interest" description="Disordered" evidence="1">
    <location>
        <begin position="351"/>
        <end position="433"/>
    </location>
</feature>
<reference evidence="3" key="2">
    <citation type="submission" date="2020-08" db="EMBL/GenBank/DDBJ databases">
        <authorList>
            <person name="Kikuchi T."/>
        </authorList>
    </citation>
    <scope>NUCLEOTIDE SEQUENCE</scope>
    <source>
        <strain evidence="2">Ka4C1</strain>
    </source>
</reference>
<feature type="region of interest" description="Disordered" evidence="1">
    <location>
        <begin position="738"/>
        <end position="781"/>
    </location>
</feature>
<evidence type="ECO:0000313" key="5">
    <source>
        <dbReference type="Proteomes" id="UP000659654"/>
    </source>
</evidence>
<reference evidence="6" key="1">
    <citation type="submission" date="2016-11" db="UniProtKB">
        <authorList>
            <consortium name="WormBaseParasite"/>
        </authorList>
    </citation>
    <scope>IDENTIFICATION</scope>
</reference>
<dbReference type="Proteomes" id="UP000659654">
    <property type="component" value="Unassembled WGS sequence"/>
</dbReference>
<keyword evidence="5" id="KW-1185">Reference proteome</keyword>
<dbReference type="OrthoDB" id="10688054at2759"/>
<feature type="compositionally biased region" description="Low complexity" evidence="1">
    <location>
        <begin position="747"/>
        <end position="780"/>
    </location>
</feature>
<dbReference type="EMBL" id="CAJFDI010000001">
    <property type="protein sequence ID" value="CAD5208343.1"/>
    <property type="molecule type" value="Genomic_DNA"/>
</dbReference>
<proteinExistence type="predicted"/>
<sequence length="805" mass="89641">MSANERLLAAFTAQIGLKDNKKLLKVESDVKKTIEELLEEISIAKDGLSHVKRENQEEYVKNIKNTAVLKDEERKKVSTQKAVEDVKEAKEGTSAGPPQKQKDEPKVQASTTDKKKAPEKITVPNGEPAKAQSSKITVSNKGTKNLGQENSSKTTKGVKSSKYNVAYRQPIFPVCMPKAKKFLPESAKDTEWFLVTVGNQAVPVPKNKTFEVISFNHGGSRGLFEYLYAVFGKRETTTNLVVASDPGWFFNGKEDGDGYEETAKAFIDFSDSFHHPPRLNVYFLGFPVNPTDVEFDGRLGRFNALTARLFEETARPNKDAPTLLNSELNAHLLQEAMEYLITKKNNIPKKDGKQKLEVSEIAKTSKSPEVETIRPNCDADKPTSSTAGQPVKEETVKKKTKKGKKQRAAEKRNNADKSVPVQQNPQSSNNTEDADEFYEATLTSETIQKLQLVLHTDAILGADLLDVVETMDTFEGAARFKFEFIKKNKNEVFQSRKAFYHMFVMTKEIFSDINKTLSDDYLLGFEVLTAVQAQLCHIDLDTLGKWFKDGIRDTPHLKILLSQENRIAGMFYLITMHAIFALKTTRLPYGGNRIVVRNAHESEIVWKLKKRIAKLMDLVQPVDCQVFAKNFRHLRRTETAIIEVTIRVLQHFDPSFDADVTDNCRLGASIKSTAIHVLSSRSVGEIVNAYRTDALGPSICKESEDRLGGDDADVDLDFILCDNFLNTIEKIALSEFETEDQNKDTGRSTSSRGESAGSRRSTGADSLTPSSPSQAAGPSGIRRGFLLSGVVDKPQEVNKGGCSLM</sequence>
<feature type="compositionally biased region" description="Basic and acidic residues" evidence="1">
    <location>
        <begin position="100"/>
        <end position="119"/>
    </location>
</feature>
<feature type="region of interest" description="Disordered" evidence="1">
    <location>
        <begin position="71"/>
        <end position="159"/>
    </location>
</feature>
<dbReference type="Proteomes" id="UP000582659">
    <property type="component" value="Unassembled WGS sequence"/>
</dbReference>
<evidence type="ECO:0000256" key="1">
    <source>
        <dbReference type="SAM" id="MobiDB-lite"/>
    </source>
</evidence>
<feature type="compositionally biased region" description="Polar residues" evidence="1">
    <location>
        <begin position="420"/>
        <end position="431"/>
    </location>
</feature>
<dbReference type="Proteomes" id="UP000095284">
    <property type="component" value="Unplaced"/>
</dbReference>
<dbReference type="AlphaFoldDB" id="A0A1I7S684"/>